<evidence type="ECO:0008006" key="4">
    <source>
        <dbReference type="Google" id="ProtNLM"/>
    </source>
</evidence>
<dbReference type="Proteomes" id="UP000298663">
    <property type="component" value="Unassembled WGS sequence"/>
</dbReference>
<evidence type="ECO:0000256" key="1">
    <source>
        <dbReference type="SAM" id="Phobius"/>
    </source>
</evidence>
<reference evidence="2 3" key="2">
    <citation type="journal article" date="2019" name="G3 (Bethesda)">
        <title>Hybrid Assembly of the Genome of the Entomopathogenic Nematode Steinernema carpocapsae Identifies the X-Chromosome.</title>
        <authorList>
            <person name="Serra L."/>
            <person name="Macchietto M."/>
            <person name="Macias-Munoz A."/>
            <person name="McGill C.J."/>
            <person name="Rodriguez I.M."/>
            <person name="Rodriguez B."/>
            <person name="Murad R."/>
            <person name="Mortazavi A."/>
        </authorList>
    </citation>
    <scope>NUCLEOTIDE SEQUENCE [LARGE SCALE GENOMIC DNA]</scope>
    <source>
        <strain evidence="2 3">ALL</strain>
    </source>
</reference>
<organism evidence="2 3">
    <name type="scientific">Steinernema carpocapsae</name>
    <name type="common">Entomopathogenic nematode</name>
    <dbReference type="NCBI Taxonomy" id="34508"/>
    <lineage>
        <taxon>Eukaryota</taxon>
        <taxon>Metazoa</taxon>
        <taxon>Ecdysozoa</taxon>
        <taxon>Nematoda</taxon>
        <taxon>Chromadorea</taxon>
        <taxon>Rhabditida</taxon>
        <taxon>Tylenchina</taxon>
        <taxon>Panagrolaimomorpha</taxon>
        <taxon>Strongyloidoidea</taxon>
        <taxon>Steinernematidae</taxon>
        <taxon>Steinernema</taxon>
    </lineage>
</organism>
<dbReference type="EMBL" id="AZBU02000007">
    <property type="protein sequence ID" value="TKR70134.1"/>
    <property type="molecule type" value="Genomic_DNA"/>
</dbReference>
<keyword evidence="1" id="KW-1133">Transmembrane helix</keyword>
<accession>A0A4U5ML29</accession>
<evidence type="ECO:0000313" key="3">
    <source>
        <dbReference type="Proteomes" id="UP000298663"/>
    </source>
</evidence>
<keyword evidence="1" id="KW-0472">Membrane</keyword>
<keyword evidence="3" id="KW-1185">Reference proteome</keyword>
<sequence length="161" mass="18308">MDAFKELTKLEGAAIITSIFVTLTCLGLLVYSAVTDSPWFVIQWTLVWFLITILVCSCAIYGILYKKPRFSLPFIYGLIGLFFCGIIVSIVTLVRNQNLQAYITYMYESILADVKPVPGEQVYKIISMIMVMYVVVPIFSIPILMAYYCNTRTHYIDPIAD</sequence>
<feature type="transmembrane region" description="Helical" evidence="1">
    <location>
        <begin position="125"/>
        <end position="148"/>
    </location>
</feature>
<proteinExistence type="predicted"/>
<feature type="transmembrane region" description="Helical" evidence="1">
    <location>
        <begin position="74"/>
        <end position="94"/>
    </location>
</feature>
<keyword evidence="1" id="KW-0812">Transmembrane</keyword>
<feature type="transmembrane region" description="Helical" evidence="1">
    <location>
        <begin position="12"/>
        <end position="34"/>
    </location>
</feature>
<name>A0A4U5ML29_STECR</name>
<reference evidence="2 3" key="1">
    <citation type="journal article" date="2015" name="Genome Biol.">
        <title>Comparative genomics of Steinernema reveals deeply conserved gene regulatory networks.</title>
        <authorList>
            <person name="Dillman A.R."/>
            <person name="Macchietto M."/>
            <person name="Porter C.F."/>
            <person name="Rogers A."/>
            <person name="Williams B."/>
            <person name="Antoshechkin I."/>
            <person name="Lee M.M."/>
            <person name="Goodwin Z."/>
            <person name="Lu X."/>
            <person name="Lewis E.E."/>
            <person name="Goodrich-Blair H."/>
            <person name="Stock S.P."/>
            <person name="Adams B.J."/>
            <person name="Sternberg P.W."/>
            <person name="Mortazavi A."/>
        </authorList>
    </citation>
    <scope>NUCLEOTIDE SEQUENCE [LARGE SCALE GENOMIC DNA]</scope>
    <source>
        <strain evidence="2 3">ALL</strain>
    </source>
</reference>
<protein>
    <recommendedName>
        <fullName evidence="4">Transmembrane protein</fullName>
    </recommendedName>
</protein>
<dbReference type="AlphaFoldDB" id="A0A4U5ML29"/>
<feature type="transmembrane region" description="Helical" evidence="1">
    <location>
        <begin position="40"/>
        <end position="62"/>
    </location>
</feature>
<comment type="caution">
    <text evidence="2">The sequence shown here is derived from an EMBL/GenBank/DDBJ whole genome shotgun (WGS) entry which is preliminary data.</text>
</comment>
<gene>
    <name evidence="2" type="ORF">L596_022194</name>
</gene>
<evidence type="ECO:0000313" key="2">
    <source>
        <dbReference type="EMBL" id="TKR70134.1"/>
    </source>
</evidence>